<dbReference type="EMBL" id="UYRU01058070">
    <property type="protein sequence ID" value="VDN14030.1"/>
    <property type="molecule type" value="Genomic_DNA"/>
</dbReference>
<dbReference type="PANTHER" id="PTHR46467">
    <property type="entry name" value="TETHER CONTAINING UBX DOMAIN FOR GLUT4"/>
    <property type="match status" value="1"/>
</dbReference>
<keyword evidence="3" id="KW-1185">Reference proteome</keyword>
<feature type="domain" description="TUG ubiquitin-like" evidence="1">
    <location>
        <begin position="15"/>
        <end position="70"/>
    </location>
</feature>
<dbReference type="InterPro" id="IPR029071">
    <property type="entry name" value="Ubiquitin-like_domsf"/>
</dbReference>
<dbReference type="Proteomes" id="UP000281553">
    <property type="component" value="Unassembled WGS sequence"/>
</dbReference>
<dbReference type="AlphaFoldDB" id="A0A3P7LKV3"/>
<organism evidence="2 3">
    <name type="scientific">Dibothriocephalus latus</name>
    <name type="common">Fish tapeworm</name>
    <name type="synonym">Diphyllobothrium latum</name>
    <dbReference type="NCBI Taxonomy" id="60516"/>
    <lineage>
        <taxon>Eukaryota</taxon>
        <taxon>Metazoa</taxon>
        <taxon>Spiralia</taxon>
        <taxon>Lophotrochozoa</taxon>
        <taxon>Platyhelminthes</taxon>
        <taxon>Cestoda</taxon>
        <taxon>Eucestoda</taxon>
        <taxon>Diphyllobothriidea</taxon>
        <taxon>Diphyllobothriidae</taxon>
        <taxon>Dibothriocephalus</taxon>
    </lineage>
</organism>
<dbReference type="Gene3D" id="3.10.20.90">
    <property type="entry name" value="Phosphatidylinositol 3-kinase Catalytic Subunit, Chain A, domain 1"/>
    <property type="match status" value="1"/>
</dbReference>
<dbReference type="Pfam" id="PF11470">
    <property type="entry name" value="TUG-UBL1"/>
    <property type="match status" value="1"/>
</dbReference>
<reference evidence="2 3" key="1">
    <citation type="submission" date="2018-11" db="EMBL/GenBank/DDBJ databases">
        <authorList>
            <consortium name="Pathogen Informatics"/>
        </authorList>
    </citation>
    <scope>NUCLEOTIDE SEQUENCE [LARGE SCALE GENOMIC DNA]</scope>
</reference>
<proteinExistence type="predicted"/>
<dbReference type="PANTHER" id="PTHR46467:SF1">
    <property type="entry name" value="TETHER CONTAINING UBX DOMAIN FOR GLUT4"/>
    <property type="match status" value="1"/>
</dbReference>
<gene>
    <name evidence="2" type="ORF">DILT_LOCUS9861</name>
</gene>
<evidence type="ECO:0000259" key="1">
    <source>
        <dbReference type="Pfam" id="PF11470"/>
    </source>
</evidence>
<dbReference type="SUPFAM" id="SSF54236">
    <property type="entry name" value="Ubiquitin-like"/>
    <property type="match status" value="1"/>
</dbReference>
<evidence type="ECO:0000313" key="3">
    <source>
        <dbReference type="Proteomes" id="UP000281553"/>
    </source>
</evidence>
<dbReference type="GO" id="GO:0005737">
    <property type="term" value="C:cytoplasm"/>
    <property type="evidence" value="ECO:0007669"/>
    <property type="project" value="TreeGrafter"/>
</dbReference>
<dbReference type="CDD" id="cd16105">
    <property type="entry name" value="Ubl_ASPSCR1_like"/>
    <property type="match status" value="1"/>
</dbReference>
<dbReference type="OrthoDB" id="440781at2759"/>
<sequence length="200" mass="22610">MSYLNVRYPTGHLEKIPVQPNAPLLRALEAACSKRSFDIQKCKLIYRKKALDLSVPFRLSGLLNHANVELVTSDEQTDESGGAGKSVRVCLRLEDGHRVEWVGSVSTCLWDILEALAASEPRIAQLMTPTETGLAPTLIYIQQQVRPLLRRARQRRPMYVPFFSIFPYPRRIKLPPICNLTTPPTPCCYSRQKAPICPPR</sequence>
<accession>A0A3P7LKV3</accession>
<name>A0A3P7LKV3_DIBLA</name>
<dbReference type="InterPro" id="IPR021569">
    <property type="entry name" value="TUG-UBL1"/>
</dbReference>
<evidence type="ECO:0000313" key="2">
    <source>
        <dbReference type="EMBL" id="VDN14030.1"/>
    </source>
</evidence>
<dbReference type="GO" id="GO:0005634">
    <property type="term" value="C:nucleus"/>
    <property type="evidence" value="ECO:0007669"/>
    <property type="project" value="TreeGrafter"/>
</dbReference>
<protein>
    <recommendedName>
        <fullName evidence="1">TUG ubiquitin-like domain-containing protein</fullName>
    </recommendedName>
</protein>
<dbReference type="GO" id="GO:0012506">
    <property type="term" value="C:vesicle membrane"/>
    <property type="evidence" value="ECO:0007669"/>
    <property type="project" value="TreeGrafter"/>
</dbReference>
<dbReference type="GO" id="GO:0006886">
    <property type="term" value="P:intracellular protein transport"/>
    <property type="evidence" value="ECO:0007669"/>
    <property type="project" value="TreeGrafter"/>
</dbReference>